<name>A0ABV2FJC2_9STRE</name>
<gene>
    <name evidence="2" type="ORF">ABID29_001796</name>
</gene>
<dbReference type="Pfam" id="PF07463">
    <property type="entry name" value="NUMOD4"/>
    <property type="match status" value="1"/>
</dbReference>
<dbReference type="RefSeq" id="WP_354365798.1">
    <property type="nucleotide sequence ID" value="NZ_JBEPLO010000021.1"/>
</dbReference>
<comment type="caution">
    <text evidence="2">The sequence shown here is derived from an EMBL/GenBank/DDBJ whole genome shotgun (WGS) entry which is preliminary data.</text>
</comment>
<dbReference type="Proteomes" id="UP001549122">
    <property type="component" value="Unassembled WGS sequence"/>
</dbReference>
<organism evidence="2 3">
    <name type="scientific">Streptococcus rupicaprae</name>
    <dbReference type="NCBI Taxonomy" id="759619"/>
    <lineage>
        <taxon>Bacteria</taxon>
        <taxon>Bacillati</taxon>
        <taxon>Bacillota</taxon>
        <taxon>Bacilli</taxon>
        <taxon>Lactobacillales</taxon>
        <taxon>Streptococcaceae</taxon>
        <taxon>Streptococcus</taxon>
    </lineage>
</organism>
<keyword evidence="3" id="KW-1185">Reference proteome</keyword>
<evidence type="ECO:0000313" key="2">
    <source>
        <dbReference type="EMBL" id="MET3558670.1"/>
    </source>
</evidence>
<evidence type="ECO:0000313" key="3">
    <source>
        <dbReference type="Proteomes" id="UP001549122"/>
    </source>
</evidence>
<dbReference type="EMBL" id="JBEPLO010000021">
    <property type="protein sequence ID" value="MET3558670.1"/>
    <property type="molecule type" value="Genomic_DNA"/>
</dbReference>
<proteinExistence type="predicted"/>
<dbReference type="InterPro" id="IPR010902">
    <property type="entry name" value="NUMOD4"/>
</dbReference>
<sequence length="33" mass="3867">MTEIWKDISGYEGIYEVSSLGRVRTQRPNVIRL</sequence>
<reference evidence="2 3" key="1">
    <citation type="submission" date="2024-06" db="EMBL/GenBank/DDBJ databases">
        <title>Genomic Encyclopedia of Type Strains, Phase IV (KMG-IV): sequencing the most valuable type-strain genomes for metagenomic binning, comparative biology and taxonomic classification.</title>
        <authorList>
            <person name="Goeker M."/>
        </authorList>
    </citation>
    <scope>NUCLEOTIDE SEQUENCE [LARGE SCALE GENOMIC DNA]</scope>
    <source>
        <strain evidence="2 3">DSM 28303</strain>
    </source>
</reference>
<evidence type="ECO:0000259" key="1">
    <source>
        <dbReference type="Pfam" id="PF07463"/>
    </source>
</evidence>
<protein>
    <recommendedName>
        <fullName evidence="1">NUMOD4 domain-containing protein</fullName>
    </recommendedName>
</protein>
<accession>A0ABV2FJC2</accession>
<feature type="domain" description="NUMOD4" evidence="1">
    <location>
        <begin position="3"/>
        <end position="25"/>
    </location>
</feature>